<dbReference type="PANTHER" id="PTHR46471">
    <property type="entry name" value="CHITIN DEACETYLASE"/>
    <property type="match status" value="1"/>
</dbReference>
<comment type="caution">
    <text evidence="7">Lacks conserved residue(s) required for the propagation of feature annotation.</text>
</comment>
<dbReference type="PROSITE" id="PS51677">
    <property type="entry name" value="NODB"/>
    <property type="match status" value="1"/>
</dbReference>
<evidence type="ECO:0000313" key="11">
    <source>
        <dbReference type="Proteomes" id="UP000789759"/>
    </source>
</evidence>
<dbReference type="Proteomes" id="UP000789759">
    <property type="component" value="Unassembled WGS sequence"/>
</dbReference>
<dbReference type="GO" id="GO:0005975">
    <property type="term" value="P:carbohydrate metabolic process"/>
    <property type="evidence" value="ECO:0007669"/>
    <property type="project" value="InterPro"/>
</dbReference>
<keyword evidence="4" id="KW-0732">Signal</keyword>
<feature type="disulfide bond" evidence="7">
    <location>
        <begin position="47"/>
        <end position="61"/>
    </location>
</feature>
<reference evidence="10" key="1">
    <citation type="submission" date="2021-06" db="EMBL/GenBank/DDBJ databases">
        <authorList>
            <person name="Kallberg Y."/>
            <person name="Tangrot J."/>
            <person name="Rosling A."/>
        </authorList>
    </citation>
    <scope>NUCLEOTIDE SEQUENCE</scope>
    <source>
        <strain evidence="10">FL966</strain>
    </source>
</reference>
<evidence type="ECO:0000259" key="8">
    <source>
        <dbReference type="PROSITE" id="PS50941"/>
    </source>
</evidence>
<evidence type="ECO:0000259" key="9">
    <source>
        <dbReference type="PROSITE" id="PS51677"/>
    </source>
</evidence>
<protein>
    <submittedName>
        <fullName evidence="10">8067_t:CDS:1</fullName>
    </submittedName>
</protein>
<name>A0A9N9HLB7_9GLOM</name>
<accession>A0A9N9HLB7</accession>
<dbReference type="InterPro" id="IPR001002">
    <property type="entry name" value="Chitin-bd_1"/>
</dbReference>
<dbReference type="GO" id="GO:0016810">
    <property type="term" value="F:hydrolase activity, acting on carbon-nitrogen (but not peptide) bonds"/>
    <property type="evidence" value="ECO:0007669"/>
    <property type="project" value="InterPro"/>
</dbReference>
<dbReference type="GO" id="GO:0046872">
    <property type="term" value="F:metal ion binding"/>
    <property type="evidence" value="ECO:0007669"/>
    <property type="project" value="UniProtKB-KW"/>
</dbReference>
<dbReference type="InterPro" id="IPR002509">
    <property type="entry name" value="NODB_dom"/>
</dbReference>
<evidence type="ECO:0000256" key="7">
    <source>
        <dbReference type="PROSITE-ProRule" id="PRU00261"/>
    </source>
</evidence>
<keyword evidence="11" id="KW-1185">Reference proteome</keyword>
<evidence type="ECO:0000256" key="2">
    <source>
        <dbReference type="ARBA" id="ARBA00022669"/>
    </source>
</evidence>
<dbReference type="InterPro" id="IPR036861">
    <property type="entry name" value="Endochitinase-like_sf"/>
</dbReference>
<dbReference type="AlphaFoldDB" id="A0A9N9HLB7"/>
<comment type="cofactor">
    <cofactor evidence="1">
        <name>Co(2+)</name>
        <dbReference type="ChEBI" id="CHEBI:48828"/>
    </cofactor>
</comment>
<dbReference type="SUPFAM" id="SSF88713">
    <property type="entry name" value="Glycoside hydrolase/deacetylase"/>
    <property type="match status" value="1"/>
</dbReference>
<dbReference type="Gene3D" id="3.20.20.370">
    <property type="entry name" value="Glycoside hydrolase/deacetylase"/>
    <property type="match status" value="1"/>
</dbReference>
<keyword evidence="6" id="KW-0119">Carbohydrate metabolism</keyword>
<evidence type="ECO:0000256" key="5">
    <source>
        <dbReference type="ARBA" id="ARBA00022801"/>
    </source>
</evidence>
<feature type="domain" description="Chitin-binding type-1" evidence="8">
    <location>
        <begin position="31"/>
        <end position="76"/>
    </location>
</feature>
<dbReference type="EMBL" id="CAJVQA010009695">
    <property type="protein sequence ID" value="CAG8688650.1"/>
    <property type="molecule type" value="Genomic_DNA"/>
</dbReference>
<gene>
    <name evidence="10" type="ORF">CPELLU_LOCUS11167</name>
</gene>
<dbReference type="GO" id="GO:0008061">
    <property type="term" value="F:chitin binding"/>
    <property type="evidence" value="ECO:0007669"/>
    <property type="project" value="UniProtKB-UniRule"/>
</dbReference>
<evidence type="ECO:0000256" key="4">
    <source>
        <dbReference type="ARBA" id="ARBA00022729"/>
    </source>
</evidence>
<keyword evidence="7" id="KW-1015">Disulfide bond</keyword>
<comment type="caution">
    <text evidence="10">The sequence shown here is derived from an EMBL/GenBank/DDBJ whole genome shotgun (WGS) entry which is preliminary data.</text>
</comment>
<keyword evidence="2 7" id="KW-0147">Chitin-binding</keyword>
<evidence type="ECO:0000313" key="10">
    <source>
        <dbReference type="EMBL" id="CAG8688650.1"/>
    </source>
</evidence>
<keyword evidence="5" id="KW-0378">Hydrolase</keyword>
<keyword evidence="3" id="KW-0479">Metal-binding</keyword>
<dbReference type="PROSITE" id="PS50941">
    <property type="entry name" value="CHIT_BIND_I_2"/>
    <property type="match status" value="1"/>
</dbReference>
<dbReference type="Pfam" id="PF01522">
    <property type="entry name" value="Polysacc_deac_1"/>
    <property type="match status" value="1"/>
</dbReference>
<dbReference type="PANTHER" id="PTHR46471:SF2">
    <property type="entry name" value="CHITIN DEACETYLASE-RELATED"/>
    <property type="match status" value="1"/>
</dbReference>
<feature type="domain" description="NodB homology" evidence="9">
    <location>
        <begin position="95"/>
        <end position="283"/>
    </location>
</feature>
<dbReference type="InterPro" id="IPR011330">
    <property type="entry name" value="Glyco_hydro/deAcase_b/a-brl"/>
</dbReference>
<feature type="disulfide bond" evidence="7">
    <location>
        <begin position="42"/>
        <end position="54"/>
    </location>
</feature>
<dbReference type="Gene3D" id="3.30.60.10">
    <property type="entry name" value="Endochitinase-like"/>
    <property type="match status" value="1"/>
</dbReference>
<dbReference type="OrthoDB" id="407355at2759"/>
<proteinExistence type="predicted"/>
<evidence type="ECO:0000256" key="6">
    <source>
        <dbReference type="ARBA" id="ARBA00023277"/>
    </source>
</evidence>
<evidence type="ECO:0000256" key="1">
    <source>
        <dbReference type="ARBA" id="ARBA00001941"/>
    </source>
</evidence>
<evidence type="ECO:0000256" key="3">
    <source>
        <dbReference type="ARBA" id="ARBA00022723"/>
    </source>
</evidence>
<sequence>MGLSQFSSHLIEYCGDGCQAGYGVCGNVSRDDTCGPDAGVRCGGTFCCGQSGTCGDTPEFCDPDQGCQEGYGYCGLPDDNTDGSPKVIYTCHNLNTIALTFDDGPRSWTNDLLDTLDENNIKASFFINGHNEDKYCIYDYAEILQRAYSSGHLIAHHTWSHPYLTGVSSDELNYQLDFLNQAFKKILGVTPRYFRFPYGDGVDDDSIKSTILANGMDKIVMWDVDSQDSIDGVTEKQSEEFFDQDTNDGNSHIVLNHDRIQTTVNKLAPYEISQLTNNGFIFDTVAGCTGDSDSNNWYNIDTGSFGTRDDTWTCSDDDMHDADNTSPRDPQD</sequence>
<dbReference type="SUPFAM" id="SSF57016">
    <property type="entry name" value="Plant lectins/antimicrobial peptides"/>
    <property type="match status" value="1"/>
</dbReference>
<organism evidence="10 11">
    <name type="scientific">Cetraspora pellucida</name>
    <dbReference type="NCBI Taxonomy" id="1433469"/>
    <lineage>
        <taxon>Eukaryota</taxon>
        <taxon>Fungi</taxon>
        <taxon>Fungi incertae sedis</taxon>
        <taxon>Mucoromycota</taxon>
        <taxon>Glomeromycotina</taxon>
        <taxon>Glomeromycetes</taxon>
        <taxon>Diversisporales</taxon>
        <taxon>Gigasporaceae</taxon>
        <taxon>Cetraspora</taxon>
    </lineage>
</organism>